<organism evidence="3 4">
    <name type="scientific">Halobaculum lipolyticum</name>
    <dbReference type="NCBI Taxonomy" id="3032001"/>
    <lineage>
        <taxon>Archaea</taxon>
        <taxon>Methanobacteriati</taxon>
        <taxon>Methanobacteriota</taxon>
        <taxon>Stenosarchaea group</taxon>
        <taxon>Halobacteria</taxon>
        <taxon>Halobacteriales</taxon>
        <taxon>Haloferacaceae</taxon>
        <taxon>Halobaculum</taxon>
    </lineage>
</organism>
<sequence>MSDEFETTVEVTRGTGTSDRDKFRTKVTAPDMETLTERVRELREEVEDWAEDFRTIQPDGDQRHLSDDQSTLGGDE</sequence>
<evidence type="ECO:0000256" key="1">
    <source>
        <dbReference type="SAM" id="MobiDB-lite"/>
    </source>
</evidence>
<dbReference type="Proteomes" id="UP001596461">
    <property type="component" value="Unassembled WGS sequence"/>
</dbReference>
<accession>A0ABD5WCR2</accession>
<proteinExistence type="predicted"/>
<dbReference type="InterPro" id="IPR055813">
    <property type="entry name" value="DUF7389"/>
</dbReference>
<dbReference type="GeneID" id="81125265"/>
<feature type="region of interest" description="Disordered" evidence="1">
    <location>
        <begin position="52"/>
        <end position="76"/>
    </location>
</feature>
<reference evidence="3 4" key="1">
    <citation type="journal article" date="2019" name="Int. J. Syst. Evol. Microbiol.">
        <title>The Global Catalogue of Microorganisms (GCM) 10K type strain sequencing project: providing services to taxonomists for standard genome sequencing and annotation.</title>
        <authorList>
            <consortium name="The Broad Institute Genomics Platform"/>
            <consortium name="The Broad Institute Genome Sequencing Center for Infectious Disease"/>
            <person name="Wu L."/>
            <person name="Ma J."/>
        </authorList>
    </citation>
    <scope>NUCLEOTIDE SEQUENCE [LARGE SCALE GENOMIC DNA]</scope>
    <source>
        <strain evidence="3 4">DT31</strain>
    </source>
</reference>
<protein>
    <recommendedName>
        <fullName evidence="2">DUF7389 domain-containing protein</fullName>
    </recommendedName>
</protein>
<feature type="domain" description="DUF7389" evidence="2">
    <location>
        <begin position="8"/>
        <end position="59"/>
    </location>
</feature>
<dbReference type="EMBL" id="JBHTAH010000005">
    <property type="protein sequence ID" value="MFC7069513.1"/>
    <property type="molecule type" value="Genomic_DNA"/>
</dbReference>
<feature type="region of interest" description="Disordered" evidence="1">
    <location>
        <begin position="1"/>
        <end position="22"/>
    </location>
</feature>
<name>A0ABD5WCR2_9EURY</name>
<keyword evidence="4" id="KW-1185">Reference proteome</keyword>
<evidence type="ECO:0000313" key="3">
    <source>
        <dbReference type="EMBL" id="MFC7069513.1"/>
    </source>
</evidence>
<dbReference type="RefSeq" id="WP_284030432.1">
    <property type="nucleotide sequence ID" value="NZ_CP126154.1"/>
</dbReference>
<gene>
    <name evidence="3" type="ORF">ACFQL9_07665</name>
</gene>
<dbReference type="Pfam" id="PF24115">
    <property type="entry name" value="DUF7389"/>
    <property type="match status" value="1"/>
</dbReference>
<feature type="compositionally biased region" description="Low complexity" evidence="1">
    <location>
        <begin position="8"/>
        <end position="17"/>
    </location>
</feature>
<evidence type="ECO:0000313" key="4">
    <source>
        <dbReference type="Proteomes" id="UP001596461"/>
    </source>
</evidence>
<evidence type="ECO:0000259" key="2">
    <source>
        <dbReference type="Pfam" id="PF24115"/>
    </source>
</evidence>
<comment type="caution">
    <text evidence="3">The sequence shown here is derived from an EMBL/GenBank/DDBJ whole genome shotgun (WGS) entry which is preliminary data.</text>
</comment>
<dbReference type="AlphaFoldDB" id="A0ABD5WCR2"/>